<feature type="region of interest" description="Disordered" evidence="1">
    <location>
        <begin position="1"/>
        <end position="38"/>
    </location>
</feature>
<reference evidence="2 3" key="1">
    <citation type="submission" date="2017-07" db="EMBL/GenBank/DDBJ databases">
        <title>Complete genome sequence of Actinoalloteichus hoggarensis DSM 45943, type strain of Actinoalloteichus hoggarensis.</title>
        <authorList>
            <person name="Ruckert C."/>
            <person name="Nouioui I."/>
            <person name="Willmese J."/>
            <person name="van Wezel G."/>
            <person name="Klenk H.-P."/>
            <person name="Kalinowski J."/>
            <person name="Zotchev S.B."/>
        </authorList>
    </citation>
    <scope>NUCLEOTIDE SEQUENCE [LARGE SCALE GENOMIC DNA]</scope>
    <source>
        <strain evidence="2 3">DSM 45943</strain>
    </source>
</reference>
<feature type="compositionally biased region" description="Low complexity" evidence="1">
    <location>
        <begin position="76"/>
        <end position="97"/>
    </location>
</feature>
<evidence type="ECO:0000313" key="2">
    <source>
        <dbReference type="EMBL" id="ASO20141.1"/>
    </source>
</evidence>
<organism evidence="2 3">
    <name type="scientific">Actinoalloteichus hoggarensis</name>
    <dbReference type="NCBI Taxonomy" id="1470176"/>
    <lineage>
        <taxon>Bacteria</taxon>
        <taxon>Bacillati</taxon>
        <taxon>Actinomycetota</taxon>
        <taxon>Actinomycetes</taxon>
        <taxon>Pseudonocardiales</taxon>
        <taxon>Pseudonocardiaceae</taxon>
        <taxon>Actinoalloteichus</taxon>
    </lineage>
</organism>
<feature type="compositionally biased region" description="Basic residues" evidence="1">
    <location>
        <begin position="12"/>
        <end position="21"/>
    </location>
</feature>
<name>A0A221W3C9_9PSEU</name>
<dbReference type="KEGG" id="ahg:AHOG_12490"/>
<dbReference type="EMBL" id="CP022521">
    <property type="protein sequence ID" value="ASO20141.1"/>
    <property type="molecule type" value="Genomic_DNA"/>
</dbReference>
<feature type="compositionally biased region" description="Basic and acidic residues" evidence="1">
    <location>
        <begin position="234"/>
        <end position="250"/>
    </location>
</feature>
<dbReference type="AlphaFoldDB" id="A0A221W3C9"/>
<evidence type="ECO:0000256" key="1">
    <source>
        <dbReference type="SAM" id="MobiDB-lite"/>
    </source>
</evidence>
<accession>A0A221W3C9</accession>
<proteinExistence type="predicted"/>
<keyword evidence="3" id="KW-1185">Reference proteome</keyword>
<sequence>MRCAWPAETSRRRGPALRRGLRPVDRLGRADLGPGGEEDVLVGRRRRILPNGARGRGVSCGMGTIRSPRSARDSAARGSAPRVTVPGEGRGPPTTGPARSTVDAAGPDDREVVAGPEVDGEGSRTIGAAAAGDAPDAQRRSASARRNVDGGVRPARVRRRRPPAHSGATAEPAGPGADVRPGVAPSPGVHLSGRLPAASRRPARSTLVSWSSRLPRSPRGTGDDAALPPPPRMNDPDHVMTRTRREPSRR</sequence>
<dbReference type="Proteomes" id="UP000204221">
    <property type="component" value="Chromosome"/>
</dbReference>
<protein>
    <submittedName>
        <fullName evidence="2">Uncharacterized protein</fullName>
    </submittedName>
</protein>
<gene>
    <name evidence="2" type="ORF">AHOG_12490</name>
</gene>
<evidence type="ECO:0000313" key="3">
    <source>
        <dbReference type="Proteomes" id="UP000204221"/>
    </source>
</evidence>
<feature type="region of interest" description="Disordered" evidence="1">
    <location>
        <begin position="51"/>
        <end position="250"/>
    </location>
</feature>